<comment type="function">
    <text evidence="2">Antitoxin component of a type II toxin-antitoxin (TA) system.</text>
</comment>
<dbReference type="RefSeq" id="WP_060496902.1">
    <property type="nucleotide sequence ID" value="NZ_CP013122.1"/>
</dbReference>
<dbReference type="AlphaFoldDB" id="A0AAC8WJG6"/>
<dbReference type="Proteomes" id="UP000067061">
    <property type="component" value="Plasmid unnamed1"/>
</dbReference>
<dbReference type="Gene3D" id="3.40.1620.10">
    <property type="entry name" value="YefM-like domain"/>
    <property type="match status" value="1"/>
</dbReference>
<evidence type="ECO:0000313" key="3">
    <source>
        <dbReference type="EMBL" id="ALM95436.1"/>
    </source>
</evidence>
<proteinExistence type="inferred from homology"/>
<dbReference type="InterPro" id="IPR006442">
    <property type="entry name" value="Antitoxin_Phd/YefM"/>
</dbReference>
<evidence type="ECO:0000313" key="4">
    <source>
        <dbReference type="Proteomes" id="UP000067061"/>
    </source>
</evidence>
<dbReference type="NCBIfam" id="TIGR01552">
    <property type="entry name" value="phd_fam"/>
    <property type="match status" value="1"/>
</dbReference>
<organism evidence="3 4">
    <name type="scientific">Fusobacterium nucleatum subsp. polymorphum</name>
    <name type="common">Fusobacterium polymorphum</name>
    <dbReference type="NCBI Taxonomy" id="76857"/>
    <lineage>
        <taxon>Bacteria</taxon>
        <taxon>Fusobacteriati</taxon>
        <taxon>Fusobacteriota</taxon>
        <taxon>Fusobacteriia</taxon>
        <taxon>Fusobacteriales</taxon>
        <taxon>Fusobacteriaceae</taxon>
        <taxon>Fusobacterium</taxon>
    </lineage>
</organism>
<evidence type="ECO:0000256" key="1">
    <source>
        <dbReference type="ARBA" id="ARBA00009981"/>
    </source>
</evidence>
<sequence length="59" mass="6851">MEVVGVTKLRCNLKEYLEKVTEENTDIVIKRQNNQDSIVLISLEKYNKLLKGVDNKSKK</sequence>
<geneLocation type="plasmid" evidence="3 4">
    <name>unnamed1</name>
</geneLocation>
<name>A0AAC8WJG6_FUSNP</name>
<protein>
    <recommendedName>
        <fullName evidence="2">Antitoxin</fullName>
    </recommendedName>
</protein>
<comment type="similarity">
    <text evidence="1 2">Belongs to the phD/YefM antitoxin family.</text>
</comment>
<evidence type="ECO:0000256" key="2">
    <source>
        <dbReference type="RuleBase" id="RU362080"/>
    </source>
</evidence>
<dbReference type="EMBL" id="CP013122">
    <property type="protein sequence ID" value="ALM95436.1"/>
    <property type="molecule type" value="Genomic_DNA"/>
</dbReference>
<reference evidence="3 4" key="1">
    <citation type="submission" date="2015-11" db="EMBL/GenBank/DDBJ databases">
        <authorList>
            <person name="Kook J.-K."/>
            <person name="Park S.-N."/>
            <person name="Lim Y.K."/>
            <person name="Jo E."/>
        </authorList>
    </citation>
    <scope>NUCLEOTIDE SEQUENCE [LARGE SCALE GENOMIC DNA]</scope>
    <source>
        <strain evidence="3 4">ChDC F306</strain>
        <plasmid evidence="3 4">unnamed1</plasmid>
    </source>
</reference>
<dbReference type="SUPFAM" id="SSF143120">
    <property type="entry name" value="YefM-like"/>
    <property type="match status" value="1"/>
</dbReference>
<dbReference type="Pfam" id="PF02604">
    <property type="entry name" value="PhdYeFM_antitox"/>
    <property type="match status" value="1"/>
</dbReference>
<gene>
    <name evidence="3" type="ORF">RO02_12580</name>
</gene>
<accession>A0AAC8WJG6</accession>
<dbReference type="InterPro" id="IPR036165">
    <property type="entry name" value="YefM-like_sf"/>
</dbReference>
<keyword evidence="3" id="KW-0614">Plasmid</keyword>